<keyword evidence="4" id="KW-1185">Reference proteome</keyword>
<dbReference type="PANTHER" id="PTHR48050">
    <property type="entry name" value="STEROL 3-BETA-GLUCOSYLTRANSFERASE"/>
    <property type="match status" value="1"/>
</dbReference>
<evidence type="ECO:0000313" key="4">
    <source>
        <dbReference type="Proteomes" id="UP000003959"/>
    </source>
</evidence>
<dbReference type="InterPro" id="IPR004276">
    <property type="entry name" value="GlycoTrans_28_N"/>
</dbReference>
<feature type="domain" description="Erythromycin biosynthesis protein CIII-like C-terminal" evidence="2">
    <location>
        <begin position="304"/>
        <end position="407"/>
    </location>
</feature>
<dbReference type="Pfam" id="PF06722">
    <property type="entry name" value="EryCIII-like_C"/>
    <property type="match status" value="1"/>
</dbReference>
<dbReference type="AlphaFoldDB" id="F4Y204"/>
<dbReference type="PANTHER" id="PTHR48050:SF13">
    <property type="entry name" value="STEROL 3-BETA-GLUCOSYLTRANSFERASE UGT80A2"/>
    <property type="match status" value="1"/>
</dbReference>
<evidence type="ECO:0000259" key="2">
    <source>
        <dbReference type="Pfam" id="PF06722"/>
    </source>
</evidence>
<dbReference type="HOGENOM" id="CLU_000537_8_0_3"/>
<dbReference type="SUPFAM" id="SSF53756">
    <property type="entry name" value="UDP-Glycosyltransferase/glycogen phosphorylase"/>
    <property type="match status" value="1"/>
</dbReference>
<protein>
    <submittedName>
        <fullName evidence="3">Glycosyltransferase</fullName>
    </submittedName>
</protein>
<dbReference type="Gene3D" id="3.40.50.2000">
    <property type="entry name" value="Glycogen Phosphorylase B"/>
    <property type="match status" value="2"/>
</dbReference>
<sequence>MWGFFCRKLTLGSRGDVQPYVALGKGLKAAGHTVTVCTSASFELFIREHGLTYGYMNDEMIKLINSDQGRDAMENTTNLWETIKLTRKLSKQVAPMQRMMLKDSWNSAQQANPDLIIFHPKTYGGPHFAEKLGIPVIMAVPLPMLVPTAEFPNMGFPKWPLGGWYNKLTYRFVNRLMEFSAGKPVKRWRADHDLPPQRGDFNILRTTTGEQIPVLYCYSKFVCDEATDWPESVMATGYWFLEEQDTWQPPAELQNFLDAGNPPVYVGFGSMAGRDPQRLTEIVIEGLQQANVRGIIATGWGGLAVADLPDSIFKIDSAPHDWLFPRMAAVVHHGGAGTTAAGLRAGRPTIICPFFGDQPFWGERVHALGVGSKPIPQKTLTAEKLATAIREVTTNQTIRQNAEALGKQIRDEDGIANAIAIIESRLG</sequence>
<dbReference type="InterPro" id="IPR002213">
    <property type="entry name" value="UDP_glucos_trans"/>
</dbReference>
<dbReference type="Pfam" id="PF03033">
    <property type="entry name" value="Glyco_transf_28"/>
    <property type="match status" value="1"/>
</dbReference>
<feature type="domain" description="Glycosyltransferase family 28 N-terminal" evidence="1">
    <location>
        <begin position="10"/>
        <end position="144"/>
    </location>
</feature>
<dbReference type="InterPro" id="IPR010610">
    <property type="entry name" value="EryCIII-like_C"/>
</dbReference>
<evidence type="ECO:0000259" key="1">
    <source>
        <dbReference type="Pfam" id="PF03033"/>
    </source>
</evidence>
<keyword evidence="3" id="KW-0808">Transferase</keyword>
<dbReference type="GO" id="GO:0005975">
    <property type="term" value="P:carbohydrate metabolic process"/>
    <property type="evidence" value="ECO:0007669"/>
    <property type="project" value="InterPro"/>
</dbReference>
<dbReference type="eggNOG" id="COG1819">
    <property type="taxonomic scope" value="Bacteria"/>
</dbReference>
<dbReference type="FunFam" id="3.40.50.2000:FF:000009">
    <property type="entry name" value="Sterol 3-beta-glucosyltransferase UGT80A2"/>
    <property type="match status" value="1"/>
</dbReference>
<dbReference type="EMBL" id="GL890970">
    <property type="protein sequence ID" value="EGJ29296.1"/>
    <property type="molecule type" value="Genomic_DNA"/>
</dbReference>
<name>F4Y204_9CYAN</name>
<dbReference type="OrthoDB" id="9805366at2"/>
<dbReference type="GO" id="GO:0008194">
    <property type="term" value="F:UDP-glycosyltransferase activity"/>
    <property type="evidence" value="ECO:0007669"/>
    <property type="project" value="InterPro"/>
</dbReference>
<organism evidence="3 4">
    <name type="scientific">Moorena producens 3L</name>
    <dbReference type="NCBI Taxonomy" id="489825"/>
    <lineage>
        <taxon>Bacteria</taxon>
        <taxon>Bacillati</taxon>
        <taxon>Cyanobacteriota</taxon>
        <taxon>Cyanophyceae</taxon>
        <taxon>Coleofasciculales</taxon>
        <taxon>Coleofasciculaceae</taxon>
        <taxon>Moorena</taxon>
    </lineage>
</organism>
<accession>F4Y204</accession>
<dbReference type="GO" id="GO:0033072">
    <property type="term" value="P:vancomycin biosynthetic process"/>
    <property type="evidence" value="ECO:0007669"/>
    <property type="project" value="UniProtKB-ARBA"/>
</dbReference>
<gene>
    <name evidence="3" type="ORF">LYNGBM3L_65210</name>
</gene>
<dbReference type="RefSeq" id="WP_008190264.1">
    <property type="nucleotide sequence ID" value="NZ_GL890970.1"/>
</dbReference>
<reference evidence="4" key="1">
    <citation type="journal article" date="2011" name="Proc. Natl. Acad. Sci. U.S.A.">
        <title>Genomic insights into the physiology and ecology of the marine filamentous cyanobacterium Lyngbya majuscula.</title>
        <authorList>
            <person name="Jones A.C."/>
            <person name="Monroe E.A."/>
            <person name="Podell S."/>
            <person name="Hess W.R."/>
            <person name="Klages S."/>
            <person name="Esquenazi E."/>
            <person name="Niessen S."/>
            <person name="Hoover H."/>
            <person name="Rothmann M."/>
            <person name="Lasken R.S."/>
            <person name="Yates J.R.III."/>
            <person name="Reinhardt R."/>
            <person name="Kube M."/>
            <person name="Burkart M.D."/>
            <person name="Allen E.E."/>
            <person name="Dorrestein P.C."/>
            <person name="Gerwick W.H."/>
            <person name="Gerwick L."/>
        </authorList>
    </citation>
    <scope>NUCLEOTIDE SEQUENCE [LARGE SCALE GENOMIC DNA]</scope>
    <source>
        <strain evidence="4">3L</strain>
    </source>
</reference>
<evidence type="ECO:0000313" key="3">
    <source>
        <dbReference type="EMBL" id="EGJ29296.1"/>
    </source>
</evidence>
<proteinExistence type="predicted"/>
<dbReference type="Proteomes" id="UP000003959">
    <property type="component" value="Unassembled WGS sequence"/>
</dbReference>
<dbReference type="CDD" id="cd03784">
    <property type="entry name" value="GT1_Gtf-like"/>
    <property type="match status" value="1"/>
</dbReference>
<dbReference type="InterPro" id="IPR050426">
    <property type="entry name" value="Glycosyltransferase_28"/>
</dbReference>
<dbReference type="GO" id="GO:0016758">
    <property type="term" value="F:hexosyltransferase activity"/>
    <property type="evidence" value="ECO:0007669"/>
    <property type="project" value="InterPro"/>
</dbReference>